<proteinExistence type="predicted"/>
<keyword evidence="4" id="KW-1185">Reference proteome</keyword>
<dbReference type="AlphaFoldDB" id="R4K487"/>
<sequence length="222" mass="24644">MADLKEILGEELYNQVKAKEGDNKIAVVSDGSYIPVDKFNSINDTKKGLADQVKNLTGQIDGLKTTVDEYEKLKPQLEAMKTAAGENPLLKKQLEDLQEQLGAYPKQIEDLQNENKGWSEKYKDTQITSAIKLGLLNAKVKSGYEDLLLPKFDKTKIELDEDGTVKGFDDQLKVVREGFKDLFVEPIPGNSGANPPGGGNEPPKDESKMTDTEWFAAHTKQQ</sequence>
<dbReference type="PATRIC" id="fig|86416.3.peg.2527"/>
<dbReference type="Pfam" id="PF06810">
    <property type="entry name" value="Phage_scaffold"/>
    <property type="match status" value="1"/>
</dbReference>
<evidence type="ECO:0000256" key="1">
    <source>
        <dbReference type="SAM" id="Coils"/>
    </source>
</evidence>
<dbReference type="RefSeq" id="WP_015615703.1">
    <property type="nucleotide sequence ID" value="NC_021182.1"/>
</dbReference>
<evidence type="ECO:0000313" key="4">
    <source>
        <dbReference type="Proteomes" id="UP000013523"/>
    </source>
</evidence>
<keyword evidence="1" id="KW-0175">Coiled coil</keyword>
<dbReference type="EMBL" id="CP003261">
    <property type="protein sequence ID" value="AGK97403.1"/>
    <property type="molecule type" value="Genomic_DNA"/>
</dbReference>
<name>R4K487_CLOPA</name>
<evidence type="ECO:0000256" key="2">
    <source>
        <dbReference type="SAM" id="MobiDB-lite"/>
    </source>
</evidence>
<dbReference type="OrthoDB" id="2365850at2"/>
<evidence type="ECO:0000313" key="3">
    <source>
        <dbReference type="EMBL" id="AGK97403.1"/>
    </source>
</evidence>
<feature type="compositionally biased region" description="Basic and acidic residues" evidence="2">
    <location>
        <begin position="202"/>
        <end position="211"/>
    </location>
</feature>
<dbReference type="HOGENOM" id="CLU_112809_0_1_9"/>
<protein>
    <submittedName>
        <fullName evidence="3">Phage minor structural protein GP20</fullName>
    </submittedName>
</protein>
<dbReference type="Gene3D" id="1.10.287.1490">
    <property type="match status" value="1"/>
</dbReference>
<organism evidence="3 4">
    <name type="scientific">Clostridium pasteurianum BC1</name>
    <dbReference type="NCBI Taxonomy" id="86416"/>
    <lineage>
        <taxon>Bacteria</taxon>
        <taxon>Bacillati</taxon>
        <taxon>Bacillota</taxon>
        <taxon>Clostridia</taxon>
        <taxon>Eubacteriales</taxon>
        <taxon>Clostridiaceae</taxon>
        <taxon>Clostridium</taxon>
    </lineage>
</organism>
<dbReference type="SUPFAM" id="SSF46579">
    <property type="entry name" value="Prefoldin"/>
    <property type="match status" value="1"/>
</dbReference>
<dbReference type="Proteomes" id="UP000013523">
    <property type="component" value="Chromosome"/>
</dbReference>
<gene>
    <name evidence="3" type="ORF">Clopa_2543</name>
</gene>
<dbReference type="KEGG" id="cpas:Clopa_2543"/>
<feature type="coiled-coil region" evidence="1">
    <location>
        <begin position="53"/>
        <end position="128"/>
    </location>
</feature>
<reference evidence="3 4" key="1">
    <citation type="submission" date="2012-01" db="EMBL/GenBank/DDBJ databases">
        <title>Complete sequence of chromosome of Clostridium pasteurianum BC1.</title>
        <authorList>
            <consortium name="US DOE Joint Genome Institute"/>
            <person name="Lucas S."/>
            <person name="Han J."/>
            <person name="Lapidus A."/>
            <person name="Cheng J.-F."/>
            <person name="Goodwin L."/>
            <person name="Pitluck S."/>
            <person name="Peters L."/>
            <person name="Mikhailova N."/>
            <person name="Teshima H."/>
            <person name="Detter J.C."/>
            <person name="Han C."/>
            <person name="Tapia R."/>
            <person name="Land M."/>
            <person name="Hauser L."/>
            <person name="Kyrpides N."/>
            <person name="Ivanova N."/>
            <person name="Pagani I."/>
            <person name="Dunn J."/>
            <person name="Taghavi S."/>
            <person name="Francis A."/>
            <person name="van der Lelie D."/>
            <person name="Woyke T."/>
        </authorList>
    </citation>
    <scope>NUCLEOTIDE SEQUENCE [LARGE SCALE GENOMIC DNA]</scope>
    <source>
        <strain evidence="3 4">BC1</strain>
    </source>
</reference>
<dbReference type="STRING" id="86416.Clopa_2543"/>
<accession>R4K487</accession>
<feature type="region of interest" description="Disordered" evidence="2">
    <location>
        <begin position="184"/>
        <end position="222"/>
    </location>
</feature>
<dbReference type="InterPro" id="IPR009636">
    <property type="entry name" value="SCAF"/>
</dbReference>